<dbReference type="InParanoid" id="B9RY45"/>
<keyword evidence="2" id="KW-1185">Reference proteome</keyword>
<dbReference type="AlphaFoldDB" id="B9RY45"/>
<dbReference type="Proteomes" id="UP000008311">
    <property type="component" value="Unassembled WGS sequence"/>
</dbReference>
<dbReference type="EMBL" id="EQ973830">
    <property type="protein sequence ID" value="EEF43737.1"/>
    <property type="molecule type" value="Genomic_DNA"/>
</dbReference>
<accession>B9RY45</accession>
<proteinExistence type="predicted"/>
<evidence type="ECO:0000313" key="2">
    <source>
        <dbReference type="Proteomes" id="UP000008311"/>
    </source>
</evidence>
<protein>
    <submittedName>
        <fullName evidence="1">Uncharacterized protein</fullName>
    </submittedName>
</protein>
<reference evidence="2" key="1">
    <citation type="journal article" date="2010" name="Nat. Biotechnol.">
        <title>Draft genome sequence of the oilseed species Ricinus communis.</title>
        <authorList>
            <person name="Chan A.P."/>
            <person name="Crabtree J."/>
            <person name="Zhao Q."/>
            <person name="Lorenzi H."/>
            <person name="Orvis J."/>
            <person name="Puiu D."/>
            <person name="Melake-Berhan A."/>
            <person name="Jones K.M."/>
            <person name="Redman J."/>
            <person name="Chen G."/>
            <person name="Cahoon E.B."/>
            <person name="Gedil M."/>
            <person name="Stanke M."/>
            <person name="Haas B.J."/>
            <person name="Wortman J.R."/>
            <person name="Fraser-Liggett C.M."/>
            <person name="Ravel J."/>
            <person name="Rabinowicz P.D."/>
        </authorList>
    </citation>
    <scope>NUCLEOTIDE SEQUENCE [LARGE SCALE GENOMIC DNA]</scope>
    <source>
        <strain evidence="2">cv. Hale</strain>
    </source>
</reference>
<gene>
    <name evidence="1" type="ORF">RCOM_0814330</name>
</gene>
<sequence>MESENCKLESGGEVCKLNGSEAVAVASYLQLFASKTHGHRSVVVTLDVEAVPTAKTSTGKKRTGWYLVDHGAATSKEQ</sequence>
<organism evidence="1 2">
    <name type="scientific">Ricinus communis</name>
    <name type="common">Castor bean</name>
    <dbReference type="NCBI Taxonomy" id="3988"/>
    <lineage>
        <taxon>Eukaryota</taxon>
        <taxon>Viridiplantae</taxon>
        <taxon>Streptophyta</taxon>
        <taxon>Embryophyta</taxon>
        <taxon>Tracheophyta</taxon>
        <taxon>Spermatophyta</taxon>
        <taxon>Magnoliopsida</taxon>
        <taxon>eudicotyledons</taxon>
        <taxon>Gunneridae</taxon>
        <taxon>Pentapetalae</taxon>
        <taxon>rosids</taxon>
        <taxon>fabids</taxon>
        <taxon>Malpighiales</taxon>
        <taxon>Euphorbiaceae</taxon>
        <taxon>Acalyphoideae</taxon>
        <taxon>Acalypheae</taxon>
        <taxon>Ricinus</taxon>
    </lineage>
</organism>
<name>B9RY45_RICCO</name>
<evidence type="ECO:0000313" key="1">
    <source>
        <dbReference type="EMBL" id="EEF43737.1"/>
    </source>
</evidence>